<comment type="similarity">
    <text evidence="1 3">Belongs to the Nudix hydrolase family.</text>
</comment>
<evidence type="ECO:0000259" key="4">
    <source>
        <dbReference type="PROSITE" id="PS51462"/>
    </source>
</evidence>
<dbReference type="PROSITE" id="PS51462">
    <property type="entry name" value="NUDIX"/>
    <property type="match status" value="1"/>
</dbReference>
<evidence type="ECO:0000256" key="1">
    <source>
        <dbReference type="ARBA" id="ARBA00005582"/>
    </source>
</evidence>
<dbReference type="InterPro" id="IPR020084">
    <property type="entry name" value="NUDIX_hydrolase_CS"/>
</dbReference>
<name>A0ABW7ZUB1_9ACTN</name>
<evidence type="ECO:0000256" key="2">
    <source>
        <dbReference type="ARBA" id="ARBA00022801"/>
    </source>
</evidence>
<organism evidence="5 6">
    <name type="scientific">Micromonospora maritima</name>
    <dbReference type="NCBI Taxonomy" id="986711"/>
    <lineage>
        <taxon>Bacteria</taxon>
        <taxon>Bacillati</taxon>
        <taxon>Actinomycetota</taxon>
        <taxon>Actinomycetes</taxon>
        <taxon>Micromonosporales</taxon>
        <taxon>Micromonosporaceae</taxon>
        <taxon>Micromonospora</taxon>
    </lineage>
</organism>
<keyword evidence="6" id="KW-1185">Reference proteome</keyword>
<feature type="domain" description="Nudix hydrolase" evidence="4">
    <location>
        <begin position="2"/>
        <end position="143"/>
    </location>
</feature>
<dbReference type="Proteomes" id="UP001612812">
    <property type="component" value="Unassembled WGS sequence"/>
</dbReference>
<dbReference type="InterPro" id="IPR020476">
    <property type="entry name" value="Nudix_hydrolase"/>
</dbReference>
<evidence type="ECO:0000256" key="3">
    <source>
        <dbReference type="RuleBase" id="RU003476"/>
    </source>
</evidence>
<sequence>MKRPQKVVAYIVREGRLLVFVHADDEGFDESGLQVPAGTVRAGEPPEQAVLREASEETGLHGLRIERYLGAAEWDMRPYADAVHVRHFFHLSVGAVDVPDRWIAEERGDGGAEPVRFELYWLPLRQGHVLSAGQSALLGRLVD</sequence>
<dbReference type="SUPFAM" id="SSF55811">
    <property type="entry name" value="Nudix"/>
    <property type="match status" value="1"/>
</dbReference>
<reference evidence="5 6" key="1">
    <citation type="submission" date="2024-10" db="EMBL/GenBank/DDBJ databases">
        <title>The Natural Products Discovery Center: Release of the First 8490 Sequenced Strains for Exploring Actinobacteria Biosynthetic Diversity.</title>
        <authorList>
            <person name="Kalkreuter E."/>
            <person name="Kautsar S.A."/>
            <person name="Yang D."/>
            <person name="Bader C.D."/>
            <person name="Teijaro C.N."/>
            <person name="Fluegel L."/>
            <person name="Davis C.M."/>
            <person name="Simpson J.R."/>
            <person name="Lauterbach L."/>
            <person name="Steele A.D."/>
            <person name="Gui C."/>
            <person name="Meng S."/>
            <person name="Li G."/>
            <person name="Viehrig K."/>
            <person name="Ye F."/>
            <person name="Su P."/>
            <person name="Kiefer A.F."/>
            <person name="Nichols A."/>
            <person name="Cepeda A.J."/>
            <person name="Yan W."/>
            <person name="Fan B."/>
            <person name="Jiang Y."/>
            <person name="Adhikari A."/>
            <person name="Zheng C.-J."/>
            <person name="Schuster L."/>
            <person name="Cowan T.M."/>
            <person name="Smanski M.J."/>
            <person name="Chevrette M.G."/>
            <person name="De Carvalho L.P.S."/>
            <person name="Shen B."/>
        </authorList>
    </citation>
    <scope>NUCLEOTIDE SEQUENCE [LARGE SCALE GENOMIC DNA]</scope>
    <source>
        <strain evidence="5 6">NPDC049845</strain>
    </source>
</reference>
<dbReference type="RefSeq" id="WP_396771740.1">
    <property type="nucleotide sequence ID" value="NZ_JBITLA010000021.1"/>
</dbReference>
<dbReference type="Gene3D" id="3.90.79.10">
    <property type="entry name" value="Nucleoside Triphosphate Pyrophosphohydrolase"/>
    <property type="match status" value="1"/>
</dbReference>
<evidence type="ECO:0000313" key="5">
    <source>
        <dbReference type="EMBL" id="MFI7266424.1"/>
    </source>
</evidence>
<proteinExistence type="inferred from homology"/>
<dbReference type="CDD" id="cd04663">
    <property type="entry name" value="NUDIX_Hydrolase"/>
    <property type="match status" value="1"/>
</dbReference>
<evidence type="ECO:0000313" key="6">
    <source>
        <dbReference type="Proteomes" id="UP001612812"/>
    </source>
</evidence>
<accession>A0ABW7ZUB1</accession>
<keyword evidence="2 3" id="KW-0378">Hydrolase</keyword>
<gene>
    <name evidence="5" type="ORF">ACIBP4_29470</name>
</gene>
<dbReference type="EMBL" id="JBITLE010000019">
    <property type="protein sequence ID" value="MFI7266424.1"/>
    <property type="molecule type" value="Genomic_DNA"/>
</dbReference>
<dbReference type="Pfam" id="PF00293">
    <property type="entry name" value="NUDIX"/>
    <property type="match status" value="1"/>
</dbReference>
<protein>
    <submittedName>
        <fullName evidence="5">NUDIX domain-containing protein</fullName>
    </submittedName>
</protein>
<dbReference type="InterPro" id="IPR015797">
    <property type="entry name" value="NUDIX_hydrolase-like_dom_sf"/>
</dbReference>
<dbReference type="InterPro" id="IPR000086">
    <property type="entry name" value="NUDIX_hydrolase_dom"/>
</dbReference>
<comment type="caution">
    <text evidence="5">The sequence shown here is derived from an EMBL/GenBank/DDBJ whole genome shotgun (WGS) entry which is preliminary data.</text>
</comment>
<dbReference type="PRINTS" id="PR00502">
    <property type="entry name" value="NUDIXFAMILY"/>
</dbReference>
<dbReference type="PROSITE" id="PS00893">
    <property type="entry name" value="NUDIX_BOX"/>
    <property type="match status" value="1"/>
</dbReference>